<reference evidence="4 5" key="1">
    <citation type="submission" date="2019-03" db="EMBL/GenBank/DDBJ databases">
        <title>Genomic Encyclopedia of Archaeal and Bacterial Type Strains, Phase II (KMG-II): from individual species to whole genera.</title>
        <authorList>
            <person name="Goeker M."/>
        </authorList>
    </citation>
    <scope>NUCLEOTIDE SEQUENCE [LARGE SCALE GENOMIC DNA]</scope>
    <source>
        <strain evidence="4 5">DSM 26433</strain>
    </source>
</reference>
<comment type="caution">
    <text evidence="4">The sequence shown here is derived from an EMBL/GenBank/DDBJ whole genome shotgun (WGS) entry which is preliminary data.</text>
</comment>
<keyword evidence="1 4" id="KW-0489">Methyltransferase</keyword>
<dbReference type="RefSeq" id="WP_132859331.1">
    <property type="nucleotide sequence ID" value="NZ_SMGR01000001.1"/>
</dbReference>
<dbReference type="OrthoDB" id="9807911at2"/>
<dbReference type="GO" id="GO:0008168">
    <property type="term" value="F:methyltransferase activity"/>
    <property type="evidence" value="ECO:0007669"/>
    <property type="project" value="UniProtKB-KW"/>
</dbReference>
<evidence type="ECO:0000256" key="1">
    <source>
        <dbReference type="ARBA" id="ARBA00022603"/>
    </source>
</evidence>
<dbReference type="PANTHER" id="PTHR43464:SF19">
    <property type="entry name" value="UBIQUINONE BIOSYNTHESIS O-METHYLTRANSFERASE, MITOCHONDRIAL"/>
    <property type="match status" value="1"/>
</dbReference>
<dbReference type="SUPFAM" id="SSF53335">
    <property type="entry name" value="S-adenosyl-L-methionine-dependent methyltransferases"/>
    <property type="match status" value="1"/>
</dbReference>
<keyword evidence="5" id="KW-1185">Reference proteome</keyword>
<dbReference type="GO" id="GO:0032259">
    <property type="term" value="P:methylation"/>
    <property type="evidence" value="ECO:0007669"/>
    <property type="project" value="UniProtKB-KW"/>
</dbReference>
<dbReference type="Proteomes" id="UP000295673">
    <property type="component" value="Unassembled WGS sequence"/>
</dbReference>
<dbReference type="AlphaFoldDB" id="A0A4R1NRC1"/>
<sequence length="203" mass="22043">MTRKFLDEAYNHIGKGIEHFYNDWAATYETEVGENGYVTPARCARLLAAHQKDRSLPVLDFGCGTGLSGLALRAEGFETIDGMDLSAEMLAKARTKNLYRSLLQIQDDAPPPFAQGDYDAIAAIGVIGPGAAPLDVFDVLLSKLAPGGLFVLSFNDHALEDPAYAAKITDCVDKGLLRVLEQEYGPHLPARNINSTVYLAEKL</sequence>
<evidence type="ECO:0000256" key="3">
    <source>
        <dbReference type="ARBA" id="ARBA00022691"/>
    </source>
</evidence>
<protein>
    <submittedName>
        <fullName evidence="4">Methyltransferase family protein</fullName>
    </submittedName>
</protein>
<dbReference type="PANTHER" id="PTHR43464">
    <property type="entry name" value="METHYLTRANSFERASE"/>
    <property type="match status" value="1"/>
</dbReference>
<name>A0A4R1NRC1_9RHOB</name>
<dbReference type="Pfam" id="PF13489">
    <property type="entry name" value="Methyltransf_23"/>
    <property type="match status" value="1"/>
</dbReference>
<keyword evidence="2 4" id="KW-0808">Transferase</keyword>
<keyword evidence="3" id="KW-0949">S-adenosyl-L-methionine</keyword>
<evidence type="ECO:0000313" key="5">
    <source>
        <dbReference type="Proteomes" id="UP000295673"/>
    </source>
</evidence>
<dbReference type="CDD" id="cd02440">
    <property type="entry name" value="AdoMet_MTases"/>
    <property type="match status" value="1"/>
</dbReference>
<dbReference type="Gene3D" id="3.40.50.150">
    <property type="entry name" value="Vaccinia Virus protein VP39"/>
    <property type="match status" value="1"/>
</dbReference>
<dbReference type="EMBL" id="SMGR01000001">
    <property type="protein sequence ID" value="TCL09283.1"/>
    <property type="molecule type" value="Genomic_DNA"/>
</dbReference>
<evidence type="ECO:0000313" key="4">
    <source>
        <dbReference type="EMBL" id="TCL09283.1"/>
    </source>
</evidence>
<organism evidence="4 5">
    <name type="scientific">Shimia isoporae</name>
    <dbReference type="NCBI Taxonomy" id="647720"/>
    <lineage>
        <taxon>Bacteria</taxon>
        <taxon>Pseudomonadati</taxon>
        <taxon>Pseudomonadota</taxon>
        <taxon>Alphaproteobacteria</taxon>
        <taxon>Rhodobacterales</taxon>
        <taxon>Roseobacteraceae</taxon>
    </lineage>
</organism>
<accession>A0A4R1NRC1</accession>
<evidence type="ECO:0000256" key="2">
    <source>
        <dbReference type="ARBA" id="ARBA00022679"/>
    </source>
</evidence>
<proteinExistence type="predicted"/>
<dbReference type="InterPro" id="IPR029063">
    <property type="entry name" value="SAM-dependent_MTases_sf"/>
</dbReference>
<gene>
    <name evidence="4" type="ORF">BXY66_1328</name>
</gene>